<name>A0A0C9UXG8_SPHS4</name>
<evidence type="ECO:0000313" key="2">
    <source>
        <dbReference type="EMBL" id="KIJ39589.1"/>
    </source>
</evidence>
<organism evidence="2 3">
    <name type="scientific">Sphaerobolus stellatus (strain SS14)</name>
    <dbReference type="NCBI Taxonomy" id="990650"/>
    <lineage>
        <taxon>Eukaryota</taxon>
        <taxon>Fungi</taxon>
        <taxon>Dikarya</taxon>
        <taxon>Basidiomycota</taxon>
        <taxon>Agaricomycotina</taxon>
        <taxon>Agaricomycetes</taxon>
        <taxon>Phallomycetidae</taxon>
        <taxon>Geastrales</taxon>
        <taxon>Sphaerobolaceae</taxon>
        <taxon>Sphaerobolus</taxon>
    </lineage>
</organism>
<feature type="compositionally biased region" description="Pro residues" evidence="1">
    <location>
        <begin position="150"/>
        <end position="174"/>
    </location>
</feature>
<protein>
    <submittedName>
        <fullName evidence="2">Uncharacterized protein</fullName>
    </submittedName>
</protein>
<dbReference type="HOGENOM" id="CLU_1210463_0_0_1"/>
<gene>
    <name evidence="2" type="ORF">M422DRAFT_257649</name>
</gene>
<feature type="compositionally biased region" description="Basic residues" evidence="1">
    <location>
        <begin position="189"/>
        <end position="198"/>
    </location>
</feature>
<accession>A0A0C9UXG8</accession>
<reference evidence="2 3" key="1">
    <citation type="submission" date="2014-06" db="EMBL/GenBank/DDBJ databases">
        <title>Evolutionary Origins and Diversification of the Mycorrhizal Mutualists.</title>
        <authorList>
            <consortium name="DOE Joint Genome Institute"/>
            <consortium name="Mycorrhizal Genomics Consortium"/>
            <person name="Kohler A."/>
            <person name="Kuo A."/>
            <person name="Nagy L.G."/>
            <person name="Floudas D."/>
            <person name="Copeland A."/>
            <person name="Barry K.W."/>
            <person name="Cichocki N."/>
            <person name="Veneault-Fourrey C."/>
            <person name="LaButti K."/>
            <person name="Lindquist E.A."/>
            <person name="Lipzen A."/>
            <person name="Lundell T."/>
            <person name="Morin E."/>
            <person name="Murat C."/>
            <person name="Riley R."/>
            <person name="Ohm R."/>
            <person name="Sun H."/>
            <person name="Tunlid A."/>
            <person name="Henrissat B."/>
            <person name="Grigoriev I.V."/>
            <person name="Hibbett D.S."/>
            <person name="Martin F."/>
        </authorList>
    </citation>
    <scope>NUCLEOTIDE SEQUENCE [LARGE SCALE GENOMIC DNA]</scope>
    <source>
        <strain evidence="2 3">SS14</strain>
    </source>
</reference>
<dbReference type="Proteomes" id="UP000054279">
    <property type="component" value="Unassembled WGS sequence"/>
</dbReference>
<keyword evidence="3" id="KW-1185">Reference proteome</keyword>
<evidence type="ECO:0000313" key="3">
    <source>
        <dbReference type="Proteomes" id="UP000054279"/>
    </source>
</evidence>
<proteinExistence type="predicted"/>
<dbReference type="EMBL" id="KN837151">
    <property type="protein sequence ID" value="KIJ39589.1"/>
    <property type="molecule type" value="Genomic_DNA"/>
</dbReference>
<dbReference type="AlphaFoldDB" id="A0A0C9UXG8"/>
<sequence length="229" mass="24800">MDACTRRVHITESGKTYNDIIRLNNADGDGDDDICVAGTNSTSDDGHGNRPPADTRRAQQCEVTLAIEEGSRLVDVIANELNERGAFYGILLPDDAPPLLDKPSTFPAHVSTALEKSLQFELNEGARNVRNVSYSQRTNILCRPATKNAPPSPGPTSPPPGSPAPTPQRHPPILRPRHDPKGPPTSKTNSRRFKRRYLPPHGTPPPTSAAKKPSKLDLSIDSMISYMGG</sequence>
<evidence type="ECO:0000256" key="1">
    <source>
        <dbReference type="SAM" id="MobiDB-lite"/>
    </source>
</evidence>
<feature type="region of interest" description="Disordered" evidence="1">
    <location>
        <begin position="142"/>
        <end position="216"/>
    </location>
</feature>